<comment type="caution">
    <text evidence="1">The sequence shown here is derived from an EMBL/GenBank/DDBJ whole genome shotgun (WGS) entry which is preliminary data.</text>
</comment>
<evidence type="ECO:0000313" key="2">
    <source>
        <dbReference type="Proteomes" id="UP000683417"/>
    </source>
</evidence>
<gene>
    <name evidence="1" type="ORF">BGTH12_LOCUS3836</name>
</gene>
<dbReference type="EMBL" id="CAJHIT010000006">
    <property type="protein sequence ID" value="CAD6502478.1"/>
    <property type="molecule type" value="Genomic_DNA"/>
</dbReference>
<proteinExistence type="predicted"/>
<evidence type="ECO:0000313" key="1">
    <source>
        <dbReference type="EMBL" id="CAD6502478.1"/>
    </source>
</evidence>
<dbReference type="Proteomes" id="UP000683417">
    <property type="component" value="Unassembled WGS sequence"/>
</dbReference>
<reference evidence="1" key="1">
    <citation type="submission" date="2020-10" db="EMBL/GenBank/DDBJ databases">
        <authorList>
            <person name="Muller C M."/>
        </authorList>
    </citation>
    <scope>NUCLEOTIDE SEQUENCE</scope>
    <source>
        <strain evidence="1">THUN-12</strain>
    </source>
</reference>
<organism evidence="1 2">
    <name type="scientific">Blumeria graminis f. sp. triticale</name>
    <dbReference type="NCBI Taxonomy" id="1689686"/>
    <lineage>
        <taxon>Eukaryota</taxon>
        <taxon>Fungi</taxon>
        <taxon>Dikarya</taxon>
        <taxon>Ascomycota</taxon>
        <taxon>Pezizomycotina</taxon>
        <taxon>Leotiomycetes</taxon>
        <taxon>Erysiphales</taxon>
        <taxon>Erysiphaceae</taxon>
        <taxon>Blumeria</taxon>
    </lineage>
</organism>
<name>A0A9W4GF70_BLUGR</name>
<accession>A0A9W4GF70</accession>
<protein>
    <submittedName>
        <fullName evidence="1">BgTH12-05070</fullName>
    </submittedName>
</protein>
<sequence length="13" mass="1699">MPWLFRCLFHPDH</sequence>